<feature type="compositionally biased region" description="Polar residues" evidence="1">
    <location>
        <begin position="163"/>
        <end position="187"/>
    </location>
</feature>
<dbReference type="Proteomes" id="UP001160148">
    <property type="component" value="Unassembled WGS sequence"/>
</dbReference>
<accession>A0AAV0XGZ0</accession>
<keyword evidence="4" id="KW-1185">Reference proteome</keyword>
<evidence type="ECO:0000313" key="3">
    <source>
        <dbReference type="EMBL" id="CAI6366791.1"/>
    </source>
</evidence>
<feature type="compositionally biased region" description="Polar residues" evidence="1">
    <location>
        <begin position="89"/>
        <end position="122"/>
    </location>
</feature>
<evidence type="ECO:0000256" key="2">
    <source>
        <dbReference type="SAM" id="SignalP"/>
    </source>
</evidence>
<name>A0AAV0XGZ0_9HEMI</name>
<feature type="signal peptide" evidence="2">
    <location>
        <begin position="1"/>
        <end position="27"/>
    </location>
</feature>
<dbReference type="AlphaFoldDB" id="A0AAV0XGZ0"/>
<reference evidence="3 4" key="1">
    <citation type="submission" date="2023-01" db="EMBL/GenBank/DDBJ databases">
        <authorList>
            <person name="Whitehead M."/>
        </authorList>
    </citation>
    <scope>NUCLEOTIDE SEQUENCE [LARGE SCALE GENOMIC DNA]</scope>
</reference>
<comment type="caution">
    <text evidence="3">The sequence shown here is derived from an EMBL/GenBank/DDBJ whole genome shotgun (WGS) entry which is preliminary data.</text>
</comment>
<dbReference type="EMBL" id="CARXXK010000004">
    <property type="protein sequence ID" value="CAI6366791.1"/>
    <property type="molecule type" value="Genomic_DNA"/>
</dbReference>
<feature type="chain" id="PRO_5043998704" evidence="2">
    <location>
        <begin position="28"/>
        <end position="263"/>
    </location>
</feature>
<keyword evidence="2" id="KW-0732">Signal</keyword>
<gene>
    <name evidence="3" type="ORF">MEUPH1_LOCUS21335</name>
</gene>
<evidence type="ECO:0000256" key="1">
    <source>
        <dbReference type="SAM" id="MobiDB-lite"/>
    </source>
</evidence>
<feature type="compositionally biased region" description="Polar residues" evidence="1">
    <location>
        <begin position="64"/>
        <end position="78"/>
    </location>
</feature>
<feature type="region of interest" description="Disordered" evidence="1">
    <location>
        <begin position="64"/>
        <end position="190"/>
    </location>
</feature>
<organism evidence="3 4">
    <name type="scientific">Macrosiphum euphorbiae</name>
    <name type="common">potato aphid</name>
    <dbReference type="NCBI Taxonomy" id="13131"/>
    <lineage>
        <taxon>Eukaryota</taxon>
        <taxon>Metazoa</taxon>
        <taxon>Ecdysozoa</taxon>
        <taxon>Arthropoda</taxon>
        <taxon>Hexapoda</taxon>
        <taxon>Insecta</taxon>
        <taxon>Pterygota</taxon>
        <taxon>Neoptera</taxon>
        <taxon>Paraneoptera</taxon>
        <taxon>Hemiptera</taxon>
        <taxon>Sternorrhyncha</taxon>
        <taxon>Aphidomorpha</taxon>
        <taxon>Aphidoidea</taxon>
        <taxon>Aphididae</taxon>
        <taxon>Macrosiphini</taxon>
        <taxon>Macrosiphum</taxon>
    </lineage>
</organism>
<protein>
    <submittedName>
        <fullName evidence="3">Uncharacterized protein</fullName>
    </submittedName>
</protein>
<sequence length="263" mass="29299">MKMSTASNMCTLSCALIVCTLVSTARTTNTNTGSPNTQFDFGETTTEEKYYDWSILQSTPAATANGKYNSIDNTTTPGNDYIPSDKENSYTTEPIPTTNGTQSLAESPTTPTGSIEQSTPATANGKYGSKYDSPYPDEFVTDNAIDITTKPGNDYIPSEKENSYTTEPIPTTNGTQSLAESPTTPTGYSRRYNRTTEWIKPTRDFKCAFNKQHSRRCKNDEMETTTTKVWGKLEKSKEKEIQQKVLEMESDRFNTILDIFNSR</sequence>
<evidence type="ECO:0000313" key="4">
    <source>
        <dbReference type="Proteomes" id="UP001160148"/>
    </source>
</evidence>
<proteinExistence type="predicted"/>